<sequence>MRLPDPLFKMDNICNVITQINFAPNSTSHQNQTRYHEQALEINSHILLKHQLERYIIFGVTHVDLSSNISTNNSICVEHQIQNAQQHACNYCYCLQCQLYYIQISLKKYIKFKFQDFNIDIDEQQEYNMLQFENSGKLQVENFESNSQNLGGRRCK</sequence>
<evidence type="ECO:0000313" key="3">
    <source>
        <dbReference type="Proteomes" id="UP001642409"/>
    </source>
</evidence>
<dbReference type="Proteomes" id="UP001642409">
    <property type="component" value="Unassembled WGS sequence"/>
</dbReference>
<evidence type="ECO:0000313" key="2">
    <source>
        <dbReference type="EMBL" id="CAL6111749.1"/>
    </source>
</evidence>
<proteinExistence type="predicted"/>
<dbReference type="EMBL" id="CATOUU010000219">
    <property type="protein sequence ID" value="CAI9921288.1"/>
    <property type="molecule type" value="Genomic_DNA"/>
</dbReference>
<keyword evidence="3" id="KW-1185">Reference proteome</keyword>
<accession>A0AA86NLK7</accession>
<reference evidence="2 3" key="2">
    <citation type="submission" date="2024-07" db="EMBL/GenBank/DDBJ databases">
        <authorList>
            <person name="Akdeniz Z."/>
        </authorList>
    </citation>
    <scope>NUCLEOTIDE SEQUENCE [LARGE SCALE GENOMIC DNA]</scope>
</reference>
<evidence type="ECO:0000313" key="1">
    <source>
        <dbReference type="EMBL" id="CAI9921288.1"/>
    </source>
</evidence>
<dbReference type="AlphaFoldDB" id="A0AA86NLK7"/>
<organism evidence="1">
    <name type="scientific">Hexamita inflata</name>
    <dbReference type="NCBI Taxonomy" id="28002"/>
    <lineage>
        <taxon>Eukaryota</taxon>
        <taxon>Metamonada</taxon>
        <taxon>Diplomonadida</taxon>
        <taxon>Hexamitidae</taxon>
        <taxon>Hexamitinae</taxon>
        <taxon>Hexamita</taxon>
    </lineage>
</organism>
<dbReference type="EMBL" id="CAXDID020000719">
    <property type="protein sequence ID" value="CAL6111749.1"/>
    <property type="molecule type" value="Genomic_DNA"/>
</dbReference>
<gene>
    <name evidence="2" type="ORF">HINF_LOCUS76621</name>
    <name evidence="1" type="ORF">HINF_LOCUS8933</name>
</gene>
<reference evidence="1" key="1">
    <citation type="submission" date="2023-06" db="EMBL/GenBank/DDBJ databases">
        <authorList>
            <person name="Kurt Z."/>
        </authorList>
    </citation>
    <scope>NUCLEOTIDE SEQUENCE</scope>
</reference>
<comment type="caution">
    <text evidence="1">The sequence shown here is derived from an EMBL/GenBank/DDBJ whole genome shotgun (WGS) entry which is preliminary data.</text>
</comment>
<name>A0AA86NLK7_9EUKA</name>
<protein>
    <submittedName>
        <fullName evidence="2">Hypothetical_protein</fullName>
    </submittedName>
</protein>